<dbReference type="PANTHER" id="PTHR30115">
    <property type="entry name" value="NITROGEN REGULATORY PROTEIN P-II"/>
    <property type="match status" value="1"/>
</dbReference>
<dbReference type="PRINTS" id="PR00340">
    <property type="entry name" value="PIIGLNB"/>
</dbReference>
<dbReference type="Gene3D" id="3.30.70.120">
    <property type="match status" value="1"/>
</dbReference>
<keyword evidence="3" id="KW-0804">Transcription</keyword>
<proteinExistence type="inferred from homology"/>
<dbReference type="InterPro" id="IPR011322">
    <property type="entry name" value="N-reg_PII-like_a/b"/>
</dbReference>
<dbReference type="EMBL" id="CP001931">
    <property type="protein sequence ID" value="ADC89954.1"/>
    <property type="molecule type" value="Genomic_DNA"/>
</dbReference>
<keyword evidence="4" id="KW-0535">Nitrogen fixation</keyword>
<sequence>MKMIKAVIRPELLYEVMEALEKEGFTGITVIDVVGRGREGGLQVGEKRWPEVAKVLLMVAVEDDKVQQVVSLISRHAHTGMVGDGKIFVCPLEEVWTIRTKSREVRL</sequence>
<dbReference type="SUPFAM" id="SSF54913">
    <property type="entry name" value="GlnB-like"/>
    <property type="match status" value="1"/>
</dbReference>
<dbReference type="GO" id="GO:0005524">
    <property type="term" value="F:ATP binding"/>
    <property type="evidence" value="ECO:0007669"/>
    <property type="project" value="TreeGrafter"/>
</dbReference>
<evidence type="ECO:0000256" key="4">
    <source>
        <dbReference type="ARBA" id="ARBA00023231"/>
    </source>
</evidence>
<evidence type="ECO:0000256" key="5">
    <source>
        <dbReference type="RuleBase" id="RU003936"/>
    </source>
</evidence>
<dbReference type="HOGENOM" id="CLU_082268_0_1_0"/>
<reference evidence="7" key="1">
    <citation type="journal article" date="2010" name="Stand. Genomic Sci.">
        <title>Complete genome sequence of Thermocrinis albus type strain (HI 11/12T).</title>
        <authorList>
            <person name="Wirth R."/>
            <person name="Sikorski J."/>
            <person name="Brambilla E."/>
            <person name="Misra M."/>
            <person name="Lapidus A."/>
            <person name="Copeland A."/>
            <person name="Nolan M."/>
            <person name="Lucas S."/>
            <person name="Chen F."/>
            <person name="Tice H."/>
            <person name="Cheng J.F."/>
            <person name="Han C."/>
            <person name="Detter J.C."/>
            <person name="Tapia R."/>
            <person name="Bruce D."/>
            <person name="Goodwin L."/>
            <person name="Pitluck S."/>
            <person name="Pati A."/>
            <person name="Anderson I."/>
            <person name="Ivanova N."/>
            <person name="Mavromatis K."/>
            <person name="Mikhailova N."/>
            <person name="Chen A."/>
            <person name="Palaniappan K."/>
            <person name="Bilek Y."/>
            <person name="Hader T."/>
            <person name="Land M."/>
            <person name="Hauser L."/>
            <person name="Chang Y.J."/>
            <person name="Jeffries C.D."/>
            <person name="Tindall B.J."/>
            <person name="Rohde M."/>
            <person name="Goker M."/>
            <person name="Bristow J."/>
            <person name="Eisen J.A."/>
            <person name="Markowitz V."/>
            <person name="Hugenholtz P."/>
            <person name="Kyrpides N.C."/>
            <person name="Klenk H.P."/>
        </authorList>
    </citation>
    <scope>NUCLEOTIDE SEQUENCE [LARGE SCALE GENOMIC DNA]</scope>
    <source>
        <strain evidence="7">DSM 14484 / JCM 11386 / HI 11/12</strain>
    </source>
</reference>
<dbReference type="PROSITE" id="PS51343">
    <property type="entry name" value="PII_GLNB_DOM"/>
    <property type="match status" value="1"/>
</dbReference>
<dbReference type="AlphaFoldDB" id="D3SMH4"/>
<protein>
    <submittedName>
        <fullName evidence="6">Nitrogen regulatory protein P-II</fullName>
    </submittedName>
</protein>
<name>D3SMH4_THEAH</name>
<comment type="function">
    <text evidence="1">Could be involved in the regulation of nitrogen fixation.</text>
</comment>
<dbReference type="SMART" id="SM00938">
    <property type="entry name" value="P-II"/>
    <property type="match status" value="1"/>
</dbReference>
<dbReference type="GO" id="GO:0005829">
    <property type="term" value="C:cytosol"/>
    <property type="evidence" value="ECO:0007669"/>
    <property type="project" value="TreeGrafter"/>
</dbReference>
<dbReference type="GO" id="GO:0006808">
    <property type="term" value="P:regulation of nitrogen utilization"/>
    <property type="evidence" value="ECO:0007669"/>
    <property type="project" value="InterPro"/>
</dbReference>
<dbReference type="OrthoDB" id="9802729at2"/>
<accession>D3SMH4</accession>
<dbReference type="eggNOG" id="COG0347">
    <property type="taxonomic scope" value="Bacteria"/>
</dbReference>
<dbReference type="PROSITE" id="PS00638">
    <property type="entry name" value="PII_GLNB_CTER"/>
    <property type="match status" value="1"/>
</dbReference>
<dbReference type="GO" id="GO:0030234">
    <property type="term" value="F:enzyme regulator activity"/>
    <property type="evidence" value="ECO:0007669"/>
    <property type="project" value="InterPro"/>
</dbReference>
<evidence type="ECO:0000256" key="2">
    <source>
        <dbReference type="ARBA" id="ARBA00023015"/>
    </source>
</evidence>
<dbReference type="STRING" id="638303.Thal_1323"/>
<organism evidence="6 7">
    <name type="scientific">Thermocrinis albus (strain DSM 14484 / JCM 11386 / HI 11/12)</name>
    <dbReference type="NCBI Taxonomy" id="638303"/>
    <lineage>
        <taxon>Bacteria</taxon>
        <taxon>Pseudomonadati</taxon>
        <taxon>Aquificota</taxon>
        <taxon>Aquificia</taxon>
        <taxon>Aquificales</taxon>
        <taxon>Aquificaceae</taxon>
        <taxon>Thermocrinis</taxon>
    </lineage>
</organism>
<dbReference type="KEGG" id="tal:Thal_1323"/>
<evidence type="ECO:0000256" key="1">
    <source>
        <dbReference type="ARBA" id="ARBA00002440"/>
    </source>
</evidence>
<dbReference type="RefSeq" id="WP_012992360.1">
    <property type="nucleotide sequence ID" value="NC_013894.1"/>
</dbReference>
<comment type="similarity">
    <text evidence="5">Belongs to the P(II) protein family.</text>
</comment>
<dbReference type="InterPro" id="IPR015867">
    <property type="entry name" value="N-reg_PII/ATP_PRibTrfase_C"/>
</dbReference>
<dbReference type="Pfam" id="PF00543">
    <property type="entry name" value="P-II"/>
    <property type="match status" value="1"/>
</dbReference>
<keyword evidence="2" id="KW-0805">Transcription regulation</keyword>
<dbReference type="PANTHER" id="PTHR30115:SF13">
    <property type="entry name" value="PII-LIKE PROTEIN GLNBI"/>
    <property type="match status" value="1"/>
</dbReference>
<evidence type="ECO:0000313" key="7">
    <source>
        <dbReference type="Proteomes" id="UP000002043"/>
    </source>
</evidence>
<evidence type="ECO:0000313" key="6">
    <source>
        <dbReference type="EMBL" id="ADC89954.1"/>
    </source>
</evidence>
<dbReference type="InterPro" id="IPR017918">
    <property type="entry name" value="N-reg_PII_CS"/>
</dbReference>
<keyword evidence="7" id="KW-1185">Reference proteome</keyword>
<evidence type="ECO:0000256" key="3">
    <source>
        <dbReference type="ARBA" id="ARBA00023163"/>
    </source>
</evidence>
<dbReference type="InterPro" id="IPR002187">
    <property type="entry name" value="N-reg_PII"/>
</dbReference>
<dbReference type="Proteomes" id="UP000002043">
    <property type="component" value="Chromosome"/>
</dbReference>
<gene>
    <name evidence="6" type="ordered locus">Thal_1323</name>
</gene>